<proteinExistence type="predicted"/>
<sequence>MALALNQAMRLGCRIVNLSLSGPEDFLLRQLIEAALAEGIVVVAAVPGKGQGGGFPANIPGVIAVNQAGPEPAR</sequence>
<evidence type="ECO:0000313" key="2">
    <source>
        <dbReference type="Proteomes" id="UP001524569"/>
    </source>
</evidence>
<dbReference type="EMBL" id="JANIBM010000012">
    <property type="protein sequence ID" value="MCQ8181807.1"/>
    <property type="molecule type" value="Genomic_DNA"/>
</dbReference>
<evidence type="ECO:0000313" key="1">
    <source>
        <dbReference type="EMBL" id="MCQ8181807.1"/>
    </source>
</evidence>
<evidence type="ECO:0008006" key="3">
    <source>
        <dbReference type="Google" id="ProtNLM"/>
    </source>
</evidence>
<reference evidence="1 2" key="1">
    <citation type="submission" date="2022-07" db="EMBL/GenBank/DDBJ databases">
        <title>Methylomonas rivi sp. nov., Methylomonas rosea sp. nov., Methylomonas aureus sp. nov. and Methylomonas subterranea sp. nov., four novel methanotrophs isolated from a freshwater creek and the deep terrestrial subsurface.</title>
        <authorList>
            <person name="Abin C."/>
            <person name="Sankaranarayanan K."/>
            <person name="Garner C."/>
            <person name="Sindelar R."/>
            <person name="Kotary K."/>
            <person name="Garner R."/>
            <person name="Barclay S."/>
            <person name="Lawson P."/>
            <person name="Krumholz L."/>
        </authorList>
    </citation>
    <scope>NUCLEOTIDE SEQUENCE [LARGE SCALE GENOMIC DNA]</scope>
    <source>
        <strain evidence="1 2">SURF-1</strain>
    </source>
</reference>
<gene>
    <name evidence="1" type="ORF">NP603_11870</name>
</gene>
<name>A0ABT1UHU5_9GAMM</name>
<dbReference type="Gene3D" id="3.40.50.200">
    <property type="entry name" value="Peptidase S8/S53 domain"/>
    <property type="match status" value="1"/>
</dbReference>
<comment type="caution">
    <text evidence="1">The sequence shown here is derived from an EMBL/GenBank/DDBJ whole genome shotgun (WGS) entry which is preliminary data.</text>
</comment>
<accession>A0ABT1UHU5</accession>
<dbReference type="SUPFAM" id="SSF52743">
    <property type="entry name" value="Subtilisin-like"/>
    <property type="match status" value="1"/>
</dbReference>
<protein>
    <recommendedName>
        <fullName evidence="3">Peptidase S8/S53 domain-containing protein</fullName>
    </recommendedName>
</protein>
<dbReference type="Proteomes" id="UP001524569">
    <property type="component" value="Unassembled WGS sequence"/>
</dbReference>
<dbReference type="InterPro" id="IPR036852">
    <property type="entry name" value="Peptidase_S8/S53_dom_sf"/>
</dbReference>
<keyword evidence="2" id="KW-1185">Reference proteome</keyword>
<dbReference type="RefSeq" id="WP_256611094.1">
    <property type="nucleotide sequence ID" value="NZ_JANIBM010000012.1"/>
</dbReference>
<organism evidence="1 2">
    <name type="scientific">Methylomonas aurea</name>
    <dbReference type="NCBI Taxonomy" id="2952224"/>
    <lineage>
        <taxon>Bacteria</taxon>
        <taxon>Pseudomonadati</taxon>
        <taxon>Pseudomonadota</taxon>
        <taxon>Gammaproteobacteria</taxon>
        <taxon>Methylococcales</taxon>
        <taxon>Methylococcaceae</taxon>
        <taxon>Methylomonas</taxon>
    </lineage>
</organism>